<dbReference type="GO" id="GO:0006412">
    <property type="term" value="P:translation"/>
    <property type="evidence" value="ECO:0007669"/>
    <property type="project" value="InterPro"/>
</dbReference>
<dbReference type="Gene3D" id="3.10.290.70">
    <property type="match status" value="1"/>
</dbReference>
<dbReference type="PANTHER" id="PTHR10394">
    <property type="entry name" value="40S RIBOSOMAL PROTEIN S8"/>
    <property type="match status" value="1"/>
</dbReference>
<dbReference type="VEuPathDB" id="MicrosporidiaDB:CWI39_0629p0020"/>
<dbReference type="GO" id="GO:0005840">
    <property type="term" value="C:ribosome"/>
    <property type="evidence" value="ECO:0007669"/>
    <property type="project" value="UniProtKB-KW"/>
</dbReference>
<keyword evidence="3 4" id="KW-0687">Ribonucleoprotein</keyword>
<dbReference type="AlphaFoldDB" id="A0A4Q9LCY3"/>
<dbReference type="NCBIfam" id="TIGR00307">
    <property type="entry name" value="eS8"/>
    <property type="match status" value="1"/>
</dbReference>
<dbReference type="GO" id="GO:1990904">
    <property type="term" value="C:ribonucleoprotein complex"/>
    <property type="evidence" value="ECO:0007669"/>
    <property type="project" value="UniProtKB-KW"/>
</dbReference>
<accession>A0A4Q9LCY3</accession>
<dbReference type="InterPro" id="IPR001047">
    <property type="entry name" value="Ribosomal_eS8"/>
</dbReference>
<organism evidence="5 6">
    <name type="scientific">Hamiltosporidium magnivora</name>
    <dbReference type="NCBI Taxonomy" id="148818"/>
    <lineage>
        <taxon>Eukaryota</taxon>
        <taxon>Fungi</taxon>
        <taxon>Fungi incertae sedis</taxon>
        <taxon>Microsporidia</taxon>
        <taxon>Dubosqiidae</taxon>
        <taxon>Hamiltosporidium</taxon>
    </lineage>
</organism>
<dbReference type="GO" id="GO:0003735">
    <property type="term" value="F:structural constituent of ribosome"/>
    <property type="evidence" value="ECO:0007669"/>
    <property type="project" value="InterPro"/>
</dbReference>
<proteinExistence type="inferred from homology"/>
<evidence type="ECO:0000256" key="2">
    <source>
        <dbReference type="ARBA" id="ARBA00022980"/>
    </source>
</evidence>
<evidence type="ECO:0000313" key="6">
    <source>
        <dbReference type="Proteomes" id="UP000293045"/>
    </source>
</evidence>
<name>A0A4Q9LCY3_9MICR</name>
<evidence type="ECO:0000313" key="5">
    <source>
        <dbReference type="EMBL" id="TBU05747.1"/>
    </source>
</evidence>
<keyword evidence="2 4" id="KW-0689">Ribosomal protein</keyword>
<evidence type="ECO:0000256" key="3">
    <source>
        <dbReference type="ARBA" id="ARBA00023274"/>
    </source>
</evidence>
<dbReference type="VEuPathDB" id="MicrosporidiaDB:CWI36_2702p0010"/>
<dbReference type="InterPro" id="IPR022309">
    <property type="entry name" value="Ribosomal_Se8/biogenesis_NSA2"/>
</dbReference>
<evidence type="ECO:0000256" key="4">
    <source>
        <dbReference type="RuleBase" id="RU000669"/>
    </source>
</evidence>
<evidence type="ECO:0000256" key="1">
    <source>
        <dbReference type="ARBA" id="ARBA00005257"/>
    </source>
</evidence>
<reference evidence="5 6" key="1">
    <citation type="submission" date="2017-12" db="EMBL/GenBank/DDBJ databases">
        <authorList>
            <person name="Pombert J.-F."/>
            <person name="Haag K.L."/>
            <person name="Ebert D."/>
        </authorList>
    </citation>
    <scope>NUCLEOTIDE SEQUENCE [LARGE SCALE GENOMIC DNA]</scope>
    <source>
        <strain evidence="5">IL-BN-2</strain>
    </source>
</reference>
<protein>
    <recommendedName>
        <fullName evidence="4">40S ribosomal protein S8</fullName>
    </recommendedName>
</protein>
<gene>
    <name evidence="5" type="ORF">CWI39_0629p0020</name>
</gene>
<sequence>MLCFTYFKNYFFYTCTGGKKRTYCKKRKHSLARQTSSTRIGEERIKSIRVRGGNEKLRALRLNNGVFTIKSHDFTFDAKILQVVYHPTSNELMRTNTLTKSAVLQIESPEAKQFIEGVGSKEPTVKELDPFFFESNEKGNLYAIVTSRPGQVGKADGYVLQGNELQFYVEKLKKKKSKAI</sequence>
<dbReference type="Pfam" id="PF01201">
    <property type="entry name" value="Ribosomal_S8e"/>
    <property type="match status" value="1"/>
</dbReference>
<dbReference type="Proteomes" id="UP000293045">
    <property type="component" value="Unassembled WGS sequence"/>
</dbReference>
<dbReference type="EMBL" id="PIXR01000629">
    <property type="protein sequence ID" value="TBU05747.1"/>
    <property type="molecule type" value="Genomic_DNA"/>
</dbReference>
<comment type="caution">
    <text evidence="5">The sequence shown here is derived from an EMBL/GenBank/DDBJ whole genome shotgun (WGS) entry which is preliminary data.</text>
</comment>
<comment type="similarity">
    <text evidence="1 4">Belongs to the eukaryotic ribosomal protein eS8 family.</text>
</comment>
<dbReference type="CDD" id="cd11382">
    <property type="entry name" value="Ribosomal_S8e"/>
    <property type="match status" value="1"/>
</dbReference>